<dbReference type="EMBL" id="BPVZ01000005">
    <property type="protein sequence ID" value="GKU91161.1"/>
    <property type="molecule type" value="Genomic_DNA"/>
</dbReference>
<protein>
    <submittedName>
        <fullName evidence="1">Uncharacterized protein</fullName>
    </submittedName>
</protein>
<reference evidence="1 2" key="1">
    <citation type="journal article" date="2021" name="Commun. Biol.">
        <title>The genome of Shorea leprosula (Dipterocarpaceae) highlights the ecological relevance of drought in aseasonal tropical rainforests.</title>
        <authorList>
            <person name="Ng K.K.S."/>
            <person name="Kobayashi M.J."/>
            <person name="Fawcett J.A."/>
            <person name="Hatakeyama M."/>
            <person name="Paape T."/>
            <person name="Ng C.H."/>
            <person name="Ang C.C."/>
            <person name="Tnah L.H."/>
            <person name="Lee C.T."/>
            <person name="Nishiyama T."/>
            <person name="Sese J."/>
            <person name="O'Brien M.J."/>
            <person name="Copetti D."/>
            <person name="Mohd Noor M.I."/>
            <person name="Ong R.C."/>
            <person name="Putra M."/>
            <person name="Sireger I.Z."/>
            <person name="Indrioko S."/>
            <person name="Kosugi Y."/>
            <person name="Izuno A."/>
            <person name="Isagi Y."/>
            <person name="Lee S.L."/>
            <person name="Shimizu K.K."/>
        </authorList>
    </citation>
    <scope>NUCLEOTIDE SEQUENCE [LARGE SCALE GENOMIC DNA]</scope>
    <source>
        <strain evidence="1">214</strain>
    </source>
</reference>
<name>A0AAV5I0L4_9ROSI</name>
<dbReference type="Proteomes" id="UP001054252">
    <property type="component" value="Unassembled WGS sequence"/>
</dbReference>
<keyword evidence="2" id="KW-1185">Reference proteome</keyword>
<comment type="caution">
    <text evidence="1">The sequence shown here is derived from an EMBL/GenBank/DDBJ whole genome shotgun (WGS) entry which is preliminary data.</text>
</comment>
<accession>A0AAV5I0L4</accession>
<evidence type="ECO:0000313" key="2">
    <source>
        <dbReference type="Proteomes" id="UP001054252"/>
    </source>
</evidence>
<organism evidence="1 2">
    <name type="scientific">Rubroshorea leprosula</name>
    <dbReference type="NCBI Taxonomy" id="152421"/>
    <lineage>
        <taxon>Eukaryota</taxon>
        <taxon>Viridiplantae</taxon>
        <taxon>Streptophyta</taxon>
        <taxon>Embryophyta</taxon>
        <taxon>Tracheophyta</taxon>
        <taxon>Spermatophyta</taxon>
        <taxon>Magnoliopsida</taxon>
        <taxon>eudicotyledons</taxon>
        <taxon>Gunneridae</taxon>
        <taxon>Pentapetalae</taxon>
        <taxon>rosids</taxon>
        <taxon>malvids</taxon>
        <taxon>Malvales</taxon>
        <taxon>Dipterocarpaceae</taxon>
        <taxon>Rubroshorea</taxon>
    </lineage>
</organism>
<dbReference type="AlphaFoldDB" id="A0AAV5I0L4"/>
<gene>
    <name evidence="1" type="ORF">SLEP1_g5071</name>
</gene>
<proteinExistence type="predicted"/>
<evidence type="ECO:0000313" key="1">
    <source>
        <dbReference type="EMBL" id="GKU91161.1"/>
    </source>
</evidence>
<sequence length="48" mass="5565">MPASEQRLVRDGCVLHPRMQGFGEISIVIRLKQICKPGCLVRQLKFRR</sequence>